<feature type="region of interest" description="Disordered" evidence="1">
    <location>
        <begin position="1"/>
        <end position="29"/>
    </location>
</feature>
<feature type="region of interest" description="Disordered" evidence="1">
    <location>
        <begin position="316"/>
        <end position="350"/>
    </location>
</feature>
<dbReference type="GO" id="GO:0006270">
    <property type="term" value="P:DNA replication initiation"/>
    <property type="evidence" value="ECO:0007669"/>
    <property type="project" value="TreeGrafter"/>
</dbReference>
<dbReference type="GO" id="GO:0005664">
    <property type="term" value="C:nuclear origin of replication recognition complex"/>
    <property type="evidence" value="ECO:0007669"/>
    <property type="project" value="TreeGrafter"/>
</dbReference>
<dbReference type="Pfam" id="PF14630">
    <property type="entry name" value="ORC5_C"/>
    <property type="match status" value="1"/>
</dbReference>
<reference evidence="3 4" key="1">
    <citation type="submission" date="2023-12" db="EMBL/GenBank/DDBJ databases">
        <title>A high-quality genome assembly for Dillenia turbinata (Dilleniales).</title>
        <authorList>
            <person name="Chanderbali A."/>
        </authorList>
    </citation>
    <scope>NUCLEOTIDE SEQUENCE [LARGE SCALE GENOMIC DNA]</scope>
    <source>
        <strain evidence="3">LSX21</strain>
        <tissue evidence="3">Leaf</tissue>
    </source>
</reference>
<name>A0AAN8V0J1_9MAGN</name>
<evidence type="ECO:0000256" key="1">
    <source>
        <dbReference type="SAM" id="MobiDB-lite"/>
    </source>
</evidence>
<dbReference type="PANTHER" id="PTHR12705">
    <property type="entry name" value="ORIGIN RECOGNITION COMPLEX SUBUNIT 5"/>
    <property type="match status" value="1"/>
</dbReference>
<dbReference type="SUPFAM" id="SSF52540">
    <property type="entry name" value="P-loop containing nucleoside triphosphate hydrolases"/>
    <property type="match status" value="1"/>
</dbReference>
<dbReference type="InterPro" id="IPR027417">
    <property type="entry name" value="P-loop_NTPase"/>
</dbReference>
<dbReference type="EMBL" id="JBAMMX010000019">
    <property type="protein sequence ID" value="KAK6921456.1"/>
    <property type="molecule type" value="Genomic_DNA"/>
</dbReference>
<dbReference type="GO" id="GO:0003688">
    <property type="term" value="F:DNA replication origin binding"/>
    <property type="evidence" value="ECO:0007669"/>
    <property type="project" value="TreeGrafter"/>
</dbReference>
<sequence length="468" mass="52286">MGKEETPQIPRRAARSSSSSNPTLESTKPKILKPSTLKALVLEENKILSTLDNLFSTFPCRKNQILELTKFLGPCTGKTSILLQIFGHLKRPFIYSSCRTCFNPRVLFESILNQLLLHRRSSGNGYSSAVRCEKPSDFVNFVKEASVGVLGNTSPDCLNAGYFEHVPVVFPDYTEDELHQIFIKNQENSKIYSSFLGPFSRITRRLNELSTAFSLLYKKYCEPLTEVGVVPNEDIKRTLFGHIQPHLGPSLKKIFKVSSEPCLEGGMNVEKTRRKKSTWKLEAHHDDIDCHMSISAKYLLVSAFLASRNPATLDASLFDSTGGSDNRKRKRKSSVTSMEKKETAEEEQLMKGPGTFPLERLLAIFQCITSVAGICLDEEQLDNNSLIGQAGDGGLMCDVLLQLSSLCNSNFISKDASCPLEGSIRYRSTVSEVMALKAMLFLEVVGRSSHIQLSATRYGYLYIKDLYI</sequence>
<feature type="domain" description="Origin recognition complex subunit 5 C-terminal" evidence="2">
    <location>
        <begin position="292"/>
        <end position="435"/>
    </location>
</feature>
<proteinExistence type="predicted"/>
<evidence type="ECO:0000313" key="3">
    <source>
        <dbReference type="EMBL" id="KAK6921456.1"/>
    </source>
</evidence>
<dbReference type="InterPro" id="IPR020796">
    <property type="entry name" value="ORC5"/>
</dbReference>
<organism evidence="3 4">
    <name type="scientific">Dillenia turbinata</name>
    <dbReference type="NCBI Taxonomy" id="194707"/>
    <lineage>
        <taxon>Eukaryota</taxon>
        <taxon>Viridiplantae</taxon>
        <taxon>Streptophyta</taxon>
        <taxon>Embryophyta</taxon>
        <taxon>Tracheophyta</taxon>
        <taxon>Spermatophyta</taxon>
        <taxon>Magnoliopsida</taxon>
        <taxon>eudicotyledons</taxon>
        <taxon>Gunneridae</taxon>
        <taxon>Pentapetalae</taxon>
        <taxon>Dilleniales</taxon>
        <taxon>Dilleniaceae</taxon>
        <taxon>Dillenia</taxon>
    </lineage>
</organism>
<evidence type="ECO:0000259" key="2">
    <source>
        <dbReference type="Pfam" id="PF14630"/>
    </source>
</evidence>
<protein>
    <submittedName>
        <fullName evidence="3">Origin recognition complex, subunit 5</fullName>
    </submittedName>
</protein>
<gene>
    <name evidence="3" type="ORF">RJ641_011963</name>
</gene>
<dbReference type="InterPro" id="IPR047088">
    <property type="entry name" value="ORC5_C"/>
</dbReference>
<evidence type="ECO:0000313" key="4">
    <source>
        <dbReference type="Proteomes" id="UP001370490"/>
    </source>
</evidence>
<comment type="caution">
    <text evidence="3">The sequence shown here is derived from an EMBL/GenBank/DDBJ whole genome shotgun (WGS) entry which is preliminary data.</text>
</comment>
<feature type="non-terminal residue" evidence="3">
    <location>
        <position position="468"/>
    </location>
</feature>
<dbReference type="Proteomes" id="UP001370490">
    <property type="component" value="Unassembled WGS sequence"/>
</dbReference>
<accession>A0AAN8V0J1</accession>
<dbReference type="PANTHER" id="PTHR12705:SF0">
    <property type="entry name" value="ORIGIN RECOGNITION COMPLEX SUBUNIT 5"/>
    <property type="match status" value="1"/>
</dbReference>
<keyword evidence="4" id="KW-1185">Reference proteome</keyword>
<dbReference type="AlphaFoldDB" id="A0AAN8V0J1"/>